<dbReference type="PATRIC" id="fig|285.49.peg.883"/>
<evidence type="ECO:0000259" key="1">
    <source>
        <dbReference type="Pfam" id="PF13180"/>
    </source>
</evidence>
<dbReference type="Gene3D" id="2.30.42.10">
    <property type="match status" value="1"/>
</dbReference>
<feature type="domain" description="PDZ" evidence="1">
    <location>
        <begin position="2"/>
        <end position="48"/>
    </location>
</feature>
<protein>
    <recommendedName>
        <fullName evidence="1">PDZ domain-containing protein</fullName>
    </recommendedName>
</protein>
<gene>
    <name evidence="2" type="ORF">GL58_04230</name>
</gene>
<proteinExistence type="predicted"/>
<dbReference type="AlphaFoldDB" id="A0A0L7MQJ2"/>
<dbReference type="SUPFAM" id="SSF50156">
    <property type="entry name" value="PDZ domain-like"/>
    <property type="match status" value="1"/>
</dbReference>
<dbReference type="Proteomes" id="UP000037442">
    <property type="component" value="Unassembled WGS sequence"/>
</dbReference>
<name>A0A0L7MQJ2_COMTE</name>
<dbReference type="InterPro" id="IPR001478">
    <property type="entry name" value="PDZ"/>
</dbReference>
<dbReference type="Pfam" id="PF13180">
    <property type="entry name" value="PDZ_2"/>
    <property type="match status" value="1"/>
</dbReference>
<reference evidence="3" key="1">
    <citation type="submission" date="2014-06" db="EMBL/GenBank/DDBJ databases">
        <title>Draft genome sequence of C. testosteroni WDL7.</title>
        <authorList>
            <person name="Wu Y."/>
            <person name="Seshan H."/>
            <person name="Arumugam K."/>
        </authorList>
    </citation>
    <scope>NUCLEOTIDE SEQUENCE [LARGE SCALE GENOMIC DNA]</scope>
    <source>
        <strain evidence="3">WDL7</strain>
    </source>
</reference>
<organism evidence="2 3">
    <name type="scientific">Comamonas testosteroni</name>
    <name type="common">Pseudomonas testosteroni</name>
    <dbReference type="NCBI Taxonomy" id="285"/>
    <lineage>
        <taxon>Bacteria</taxon>
        <taxon>Pseudomonadati</taxon>
        <taxon>Pseudomonadota</taxon>
        <taxon>Betaproteobacteria</taxon>
        <taxon>Burkholderiales</taxon>
        <taxon>Comamonadaceae</taxon>
        <taxon>Comamonas</taxon>
    </lineage>
</organism>
<dbReference type="EMBL" id="JNVD01000013">
    <property type="protein sequence ID" value="KOC24167.1"/>
    <property type="molecule type" value="Genomic_DNA"/>
</dbReference>
<accession>A0A0L7MQJ2</accession>
<sequence length="164" mass="17959">MDVIFSADDREFNNSDSLMSYLASLSPAHKLKLKVWRNRSTESLTVNLSDTKPDAMGAMNSAGFCYALAIPPMEGMNNLVWVSDIFPVADQQSQLQLRGQAAGDAFKNFLQQEKVPQASGLKGFGICSPNLNSLTTLWNAELASHRSPAFKATGSEGVVLYWRP</sequence>
<evidence type="ECO:0000313" key="2">
    <source>
        <dbReference type="EMBL" id="KOC24167.1"/>
    </source>
</evidence>
<dbReference type="InterPro" id="IPR036034">
    <property type="entry name" value="PDZ_sf"/>
</dbReference>
<comment type="caution">
    <text evidence="2">The sequence shown here is derived from an EMBL/GenBank/DDBJ whole genome shotgun (WGS) entry which is preliminary data.</text>
</comment>
<evidence type="ECO:0000313" key="3">
    <source>
        <dbReference type="Proteomes" id="UP000037442"/>
    </source>
</evidence>